<feature type="compositionally biased region" description="Low complexity" evidence="10">
    <location>
        <begin position="121"/>
        <end position="183"/>
    </location>
</feature>
<dbReference type="GO" id="GO:0043952">
    <property type="term" value="P:protein transport by the Sec complex"/>
    <property type="evidence" value="ECO:0007669"/>
    <property type="project" value="UniProtKB-UniRule"/>
</dbReference>
<gene>
    <name evidence="9" type="primary">secD</name>
    <name evidence="14" type="ORF">BN4615_P7872</name>
</gene>
<name>A0A1M4EHW5_9ACTN</name>
<evidence type="ECO:0000256" key="8">
    <source>
        <dbReference type="ARBA" id="ARBA00023136"/>
    </source>
</evidence>
<evidence type="ECO:0000256" key="5">
    <source>
        <dbReference type="ARBA" id="ARBA00022927"/>
    </source>
</evidence>
<dbReference type="GO" id="GO:0015450">
    <property type="term" value="F:protein-transporting ATPase activity"/>
    <property type="evidence" value="ECO:0007669"/>
    <property type="project" value="InterPro"/>
</dbReference>
<comment type="subunit">
    <text evidence="9">Forms a complex with SecF. Part of the essential Sec protein translocation apparatus which comprises SecA, SecYEG and auxiliary proteins SecDF. Other proteins may also be involved.</text>
</comment>
<evidence type="ECO:0000259" key="12">
    <source>
        <dbReference type="Pfam" id="PF21760"/>
    </source>
</evidence>
<reference evidence="14" key="1">
    <citation type="submission" date="2016-04" db="EMBL/GenBank/DDBJ databases">
        <authorList>
            <person name="Evans L.H."/>
            <person name="Alamgir A."/>
            <person name="Owens N."/>
            <person name="Weber N.D."/>
            <person name="Virtaneva K."/>
            <person name="Barbian K."/>
            <person name="Babar A."/>
            <person name="Rosenke K."/>
        </authorList>
    </citation>
    <scope>NUCLEOTIDE SEQUENCE</scope>
    <source>
        <strain evidence="14">Nono1</strain>
    </source>
</reference>
<feature type="compositionally biased region" description="Low complexity" evidence="10">
    <location>
        <begin position="195"/>
        <end position="225"/>
    </location>
</feature>
<evidence type="ECO:0000256" key="1">
    <source>
        <dbReference type="ARBA" id="ARBA00004651"/>
    </source>
</evidence>
<dbReference type="InterPro" id="IPR022813">
    <property type="entry name" value="SecD/SecF_arch_bac"/>
</dbReference>
<dbReference type="InterPro" id="IPR005791">
    <property type="entry name" value="SecD"/>
</dbReference>
<sequence length="623" mass="64552">MLLALILALGGTMFLQKAYTPKLGLDLAGGTTVTLTPVTQNNASPPEEILDRAVNIIRDRVNGTGISDAEVAKSGDNIIISIPGVGQNEAIKLVATTAELRFRQVLAVAATQAPQDLATNAPTPSGSASPSAGTSTSPTAQPSTQPSSQPSTSQSITTPSASPTGKALSSALTAPTPASSAPAQGAADPTAKPAATQKTGQDGKTQTGQDGKTTQTGQDGKQQEQGGKKGQEAKTSPSAKASPSAQPSTPPAQDPNAGIDTTGIDPAVLEQFNKLDCSNPANRGQGVQDDPAKQYAACETDGSFKYVLDVAKVVGTDIDTASAGVRQGTTEWVVQLDFKSKGAGEWGKLTTTAYNSPEPRNMVAVVLDGVVITAPVIQSPIPGGRAEITGGFDQLSATNLADQLKYGALPLKFNRSSVDTVSSTLGQDQLEGGLIAGVIGLGLVVLYCLLYYRGLGIVAVLSLVVATIITYTAVVVLGHNAGFRLSLPHIIGLVVSIGITADSFIVYFERIRDEMKEGRRTLRAAVEVAWVRARRTILIADAVMFIAAIVLYFLAVGGVAGFAFAMGLTTLIDIVVVFLFTKPFIALLAKMKFFAKGHPLSGLDAERMSETSSTGRTTTPQEA</sequence>
<dbReference type="PANTHER" id="PTHR30081">
    <property type="entry name" value="PROTEIN-EXPORT MEMBRANE PROTEIN SEC"/>
    <property type="match status" value="1"/>
</dbReference>
<keyword evidence="4 9" id="KW-0812">Transmembrane</keyword>
<feature type="transmembrane region" description="Helical" evidence="9">
    <location>
        <begin position="432"/>
        <end position="450"/>
    </location>
</feature>
<dbReference type="PANTHER" id="PTHR30081:SF1">
    <property type="entry name" value="PROTEIN TRANSLOCASE SUBUNIT SECD"/>
    <property type="match status" value="1"/>
</dbReference>
<evidence type="ECO:0000313" key="14">
    <source>
        <dbReference type="EMBL" id="SBO98356.1"/>
    </source>
</evidence>
<dbReference type="GO" id="GO:0006605">
    <property type="term" value="P:protein targeting"/>
    <property type="evidence" value="ECO:0007669"/>
    <property type="project" value="UniProtKB-UniRule"/>
</dbReference>
<evidence type="ECO:0000256" key="2">
    <source>
        <dbReference type="ARBA" id="ARBA00022448"/>
    </source>
</evidence>
<dbReference type="Gene3D" id="3.30.70.3220">
    <property type="match status" value="1"/>
</dbReference>
<dbReference type="RefSeq" id="WP_225267043.1">
    <property type="nucleotide sequence ID" value="NZ_CP084058.1"/>
</dbReference>
<comment type="similarity">
    <text evidence="9">Belongs to the SecD/SecF family. SecD subfamily.</text>
</comment>
<organism evidence="14">
    <name type="scientific">Nonomuraea gerenzanensis</name>
    <dbReference type="NCBI Taxonomy" id="93944"/>
    <lineage>
        <taxon>Bacteria</taxon>
        <taxon>Bacillati</taxon>
        <taxon>Actinomycetota</taxon>
        <taxon>Actinomycetes</taxon>
        <taxon>Streptosporangiales</taxon>
        <taxon>Streptosporangiaceae</taxon>
        <taxon>Nonomuraea</taxon>
    </lineage>
</organism>
<proteinExistence type="inferred from homology"/>
<feature type="domain" description="SecDF P1 head subdomain" evidence="13">
    <location>
        <begin position="306"/>
        <end position="410"/>
    </location>
</feature>
<comment type="caution">
    <text evidence="9">Lacks conserved residue(s) required for the propagation of feature annotation.</text>
</comment>
<keyword evidence="7 9" id="KW-0811">Translocation</keyword>
<feature type="domain" description="Protein translocase subunit SecDF P1" evidence="12">
    <location>
        <begin position="51"/>
        <end position="105"/>
    </location>
</feature>
<dbReference type="Pfam" id="PF22599">
    <property type="entry name" value="SecDF_P1_head"/>
    <property type="match status" value="1"/>
</dbReference>
<evidence type="ECO:0000256" key="9">
    <source>
        <dbReference type="HAMAP-Rule" id="MF_01463"/>
    </source>
</evidence>
<evidence type="ECO:0000256" key="7">
    <source>
        <dbReference type="ARBA" id="ARBA00023010"/>
    </source>
</evidence>
<evidence type="ECO:0000256" key="6">
    <source>
        <dbReference type="ARBA" id="ARBA00022989"/>
    </source>
</evidence>
<keyword evidence="6 9" id="KW-1133">Transmembrane helix</keyword>
<feature type="transmembrane region" description="Helical" evidence="9">
    <location>
        <begin position="457"/>
        <end position="478"/>
    </location>
</feature>
<feature type="transmembrane region" description="Helical" evidence="9">
    <location>
        <begin position="542"/>
        <end position="565"/>
    </location>
</feature>
<dbReference type="InterPro" id="IPR048634">
    <property type="entry name" value="SecD_SecF_C"/>
</dbReference>
<evidence type="ECO:0000256" key="3">
    <source>
        <dbReference type="ARBA" id="ARBA00022475"/>
    </source>
</evidence>
<feature type="domain" description="Protein export membrane protein SecD/SecF C-terminal" evidence="11">
    <location>
        <begin position="412"/>
        <end position="589"/>
    </location>
</feature>
<feature type="compositionally biased region" description="Low complexity" evidence="10">
    <location>
        <begin position="233"/>
        <end position="247"/>
    </location>
</feature>
<feature type="transmembrane region" description="Helical" evidence="9">
    <location>
        <begin position="571"/>
        <end position="589"/>
    </location>
</feature>
<keyword evidence="5 9" id="KW-0653">Protein transport</keyword>
<evidence type="ECO:0000259" key="13">
    <source>
        <dbReference type="Pfam" id="PF22599"/>
    </source>
</evidence>
<comment type="function">
    <text evidence="9">Part of the Sec protein translocase complex. Interacts with the SecYEG preprotein conducting channel. SecDF uses the proton motive force (PMF) to complete protein translocation after the ATP-dependent function of SecA.</text>
</comment>
<comment type="subcellular location">
    <subcellularLocation>
        <location evidence="1 9">Cell membrane</location>
        <topology evidence="1 9">Multi-pass membrane protein</topology>
    </subcellularLocation>
</comment>
<keyword evidence="8 9" id="KW-0472">Membrane</keyword>
<dbReference type="InterPro" id="IPR048631">
    <property type="entry name" value="SecD_1st"/>
</dbReference>
<protein>
    <recommendedName>
        <fullName evidence="9">Protein translocase subunit SecD</fullName>
    </recommendedName>
</protein>
<accession>A0A1M4EHW5</accession>
<dbReference type="Pfam" id="PF21760">
    <property type="entry name" value="SecD_1st"/>
    <property type="match status" value="1"/>
</dbReference>
<evidence type="ECO:0000256" key="4">
    <source>
        <dbReference type="ARBA" id="ARBA00022692"/>
    </source>
</evidence>
<dbReference type="NCBIfam" id="TIGR00916">
    <property type="entry name" value="2A0604s01"/>
    <property type="match status" value="1"/>
</dbReference>
<dbReference type="SUPFAM" id="SSF82866">
    <property type="entry name" value="Multidrug efflux transporter AcrB transmembrane domain"/>
    <property type="match status" value="1"/>
</dbReference>
<dbReference type="EMBL" id="LT559118">
    <property type="protein sequence ID" value="SBO98356.1"/>
    <property type="molecule type" value="Genomic_DNA"/>
</dbReference>
<dbReference type="HAMAP" id="MF_01463_B">
    <property type="entry name" value="SecD_B"/>
    <property type="match status" value="1"/>
</dbReference>
<dbReference type="InterPro" id="IPR055344">
    <property type="entry name" value="SecD_SecF_C_bact"/>
</dbReference>
<keyword evidence="3 9" id="KW-1003">Cell membrane</keyword>
<dbReference type="GO" id="GO:0005886">
    <property type="term" value="C:plasma membrane"/>
    <property type="evidence" value="ECO:0007669"/>
    <property type="project" value="UniProtKB-SubCell"/>
</dbReference>
<feature type="transmembrane region" description="Helical" evidence="9">
    <location>
        <begin position="490"/>
        <end position="508"/>
    </location>
</feature>
<keyword evidence="2 9" id="KW-0813">Transport</keyword>
<dbReference type="NCBIfam" id="TIGR01129">
    <property type="entry name" value="secD"/>
    <property type="match status" value="1"/>
</dbReference>
<evidence type="ECO:0000256" key="10">
    <source>
        <dbReference type="SAM" id="MobiDB-lite"/>
    </source>
</evidence>
<dbReference type="AlphaFoldDB" id="A0A1M4EHW5"/>
<dbReference type="Gene3D" id="1.20.1640.10">
    <property type="entry name" value="Multidrug efflux transporter AcrB transmembrane domain"/>
    <property type="match status" value="1"/>
</dbReference>
<dbReference type="GO" id="GO:0065002">
    <property type="term" value="P:intracellular protein transmembrane transport"/>
    <property type="evidence" value="ECO:0007669"/>
    <property type="project" value="UniProtKB-UniRule"/>
</dbReference>
<evidence type="ECO:0000259" key="11">
    <source>
        <dbReference type="Pfam" id="PF02355"/>
    </source>
</evidence>
<dbReference type="Gene3D" id="3.30.1360.200">
    <property type="match status" value="1"/>
</dbReference>
<feature type="region of interest" description="Disordered" evidence="10">
    <location>
        <begin position="116"/>
        <end position="263"/>
    </location>
</feature>
<dbReference type="Pfam" id="PF02355">
    <property type="entry name" value="SecD_SecF_C"/>
    <property type="match status" value="1"/>
</dbReference>
<dbReference type="InterPro" id="IPR054384">
    <property type="entry name" value="SecDF_P1_head"/>
</dbReference>